<accession>A0A6C2YWR6</accession>
<organism evidence="1">
    <name type="scientific">Tuwongella immobilis</name>
    <dbReference type="NCBI Taxonomy" id="692036"/>
    <lineage>
        <taxon>Bacteria</taxon>
        <taxon>Pseudomonadati</taxon>
        <taxon>Planctomycetota</taxon>
        <taxon>Planctomycetia</taxon>
        <taxon>Gemmatales</taxon>
        <taxon>Gemmataceae</taxon>
        <taxon>Tuwongella</taxon>
    </lineage>
</organism>
<dbReference type="InParanoid" id="A0A6C2YWR6"/>
<keyword evidence="2" id="KW-1185">Reference proteome</keyword>
<reference evidence="1" key="1">
    <citation type="submission" date="2019-04" db="EMBL/GenBank/DDBJ databases">
        <authorList>
            <consortium name="Science for Life Laboratories"/>
        </authorList>
    </citation>
    <scope>NUCLEOTIDE SEQUENCE</scope>
    <source>
        <strain evidence="1">MBLW1</strain>
    </source>
</reference>
<sequence>MEMTGYPHVYTTGARPLRITGALPLAPGQGTGSPLANPIFTRLGPAEATFAAVAAVAPEGVLAGGADRLADDGEVQHAGVAREDLLDDAGFDRGVRIVLIARVNQVARLQRFDGAVATPKNASRCSSASSIWSLAFSDYNDYRSSTGSNSFTRKY</sequence>
<proteinExistence type="predicted"/>
<dbReference type="KEGG" id="tim:GMBLW1_39180"/>
<evidence type="ECO:0000313" key="2">
    <source>
        <dbReference type="Proteomes" id="UP000464378"/>
    </source>
</evidence>
<gene>
    <name evidence="1" type="ORF">GMBLW1_39180</name>
</gene>
<dbReference type="Proteomes" id="UP000464378">
    <property type="component" value="Chromosome"/>
</dbReference>
<evidence type="ECO:0000313" key="1">
    <source>
        <dbReference type="EMBL" id="VIP05275.1"/>
    </source>
</evidence>
<dbReference type="AlphaFoldDB" id="A0A6C2YWR6"/>
<dbReference type="EMBL" id="LR593887">
    <property type="protein sequence ID" value="VTS07906.1"/>
    <property type="molecule type" value="Genomic_DNA"/>
</dbReference>
<name>A0A6C2YWR6_9BACT</name>
<protein>
    <submittedName>
        <fullName evidence="1">Uncharacterized protein</fullName>
    </submittedName>
</protein>
<dbReference type="EMBL" id="LR586016">
    <property type="protein sequence ID" value="VIP05275.1"/>
    <property type="molecule type" value="Genomic_DNA"/>
</dbReference>